<accession>A0A4Y2D0I3</accession>
<dbReference type="Proteomes" id="UP000499080">
    <property type="component" value="Unassembled WGS sequence"/>
</dbReference>
<name>A0A4Y2D0I3_ARAVE</name>
<comment type="caution">
    <text evidence="1">The sequence shown here is derived from an EMBL/GenBank/DDBJ whole genome shotgun (WGS) entry which is preliminary data.</text>
</comment>
<sequence length="98" mass="10794">MKLWLRKKVFDNVLNSLMEIGSGAKLKSIKLPCGSKLMSNVSTIYYVAEPLRKFVFDIINSSHPGETGCGCPVDESWLNSLSLAPVVLMCIEFSLLGL</sequence>
<keyword evidence="2" id="KW-1185">Reference proteome</keyword>
<organism evidence="1 2">
    <name type="scientific">Araneus ventricosus</name>
    <name type="common">Orbweaver spider</name>
    <name type="synonym">Epeira ventricosa</name>
    <dbReference type="NCBI Taxonomy" id="182803"/>
    <lineage>
        <taxon>Eukaryota</taxon>
        <taxon>Metazoa</taxon>
        <taxon>Ecdysozoa</taxon>
        <taxon>Arthropoda</taxon>
        <taxon>Chelicerata</taxon>
        <taxon>Arachnida</taxon>
        <taxon>Araneae</taxon>
        <taxon>Araneomorphae</taxon>
        <taxon>Entelegynae</taxon>
        <taxon>Araneoidea</taxon>
        <taxon>Araneidae</taxon>
        <taxon>Araneus</taxon>
    </lineage>
</organism>
<reference evidence="1 2" key="1">
    <citation type="journal article" date="2019" name="Sci. Rep.">
        <title>Orb-weaving spider Araneus ventricosus genome elucidates the spidroin gene catalogue.</title>
        <authorList>
            <person name="Kono N."/>
            <person name="Nakamura H."/>
            <person name="Ohtoshi R."/>
            <person name="Moran D.A.P."/>
            <person name="Shinohara A."/>
            <person name="Yoshida Y."/>
            <person name="Fujiwara M."/>
            <person name="Mori M."/>
            <person name="Tomita M."/>
            <person name="Arakawa K."/>
        </authorList>
    </citation>
    <scope>NUCLEOTIDE SEQUENCE [LARGE SCALE GENOMIC DNA]</scope>
</reference>
<evidence type="ECO:0000313" key="2">
    <source>
        <dbReference type="Proteomes" id="UP000499080"/>
    </source>
</evidence>
<protein>
    <submittedName>
        <fullName evidence="1">Uncharacterized protein</fullName>
    </submittedName>
</protein>
<gene>
    <name evidence="1" type="ORF">AVEN_258773_1</name>
</gene>
<proteinExistence type="predicted"/>
<dbReference type="AlphaFoldDB" id="A0A4Y2D0I3"/>
<dbReference type="EMBL" id="BGPR01000281">
    <property type="protein sequence ID" value="GBM10173.1"/>
    <property type="molecule type" value="Genomic_DNA"/>
</dbReference>
<evidence type="ECO:0000313" key="1">
    <source>
        <dbReference type="EMBL" id="GBM10173.1"/>
    </source>
</evidence>